<reference evidence="1 2" key="1">
    <citation type="journal article" date="2023" name="Plants (Basel)">
        <title>Bridging the Gap: Combining Genomics and Transcriptomics Approaches to Understand Stylosanthes scabra, an Orphan Legume from the Brazilian Caatinga.</title>
        <authorList>
            <person name="Ferreira-Neto J.R.C."/>
            <person name="da Silva M.D."/>
            <person name="Binneck E."/>
            <person name="de Melo N.F."/>
            <person name="da Silva R.H."/>
            <person name="de Melo A.L.T.M."/>
            <person name="Pandolfi V."/>
            <person name="Bustamante F.O."/>
            <person name="Brasileiro-Vidal A.C."/>
            <person name="Benko-Iseppon A.M."/>
        </authorList>
    </citation>
    <scope>NUCLEOTIDE SEQUENCE [LARGE SCALE GENOMIC DNA]</scope>
    <source>
        <tissue evidence="1">Leaves</tissue>
    </source>
</reference>
<keyword evidence="2" id="KW-1185">Reference proteome</keyword>
<dbReference type="Proteomes" id="UP001341840">
    <property type="component" value="Unassembled WGS sequence"/>
</dbReference>
<comment type="caution">
    <text evidence="1">The sequence shown here is derived from an EMBL/GenBank/DDBJ whole genome shotgun (WGS) entry which is preliminary data.</text>
</comment>
<accession>A0ABU6SJ01</accession>
<proteinExistence type="predicted"/>
<gene>
    <name evidence="1" type="ORF">PIB30_051730</name>
</gene>
<sequence length="280" mass="31041">MTKQLKQVVILTHIHLSPYTPPSFTTSHLHRSPSSVPLFPFLQASSASPSTSQSLSRGSVSPLPQPLLPSLCLSLCSALCPRCFHRRLSLCHIPRSIYPLPQKFCFDFLGCVRIGYDPRIRETLAVSKHTSSESQIQKSRLFLHKTSPAISHTHHLLYLPTVLAWRSHPPVVPYHRVASRLPTRRSLFLDTTKTRNCLTPPGACLILLGPNRLRFLIAAPSSSRIAESVVFSACRRRQVSPPPCASSRRPSAPVVTVAISRFCSVPSSTDELYKARGLNI</sequence>
<organism evidence="1 2">
    <name type="scientific">Stylosanthes scabra</name>
    <dbReference type="NCBI Taxonomy" id="79078"/>
    <lineage>
        <taxon>Eukaryota</taxon>
        <taxon>Viridiplantae</taxon>
        <taxon>Streptophyta</taxon>
        <taxon>Embryophyta</taxon>
        <taxon>Tracheophyta</taxon>
        <taxon>Spermatophyta</taxon>
        <taxon>Magnoliopsida</taxon>
        <taxon>eudicotyledons</taxon>
        <taxon>Gunneridae</taxon>
        <taxon>Pentapetalae</taxon>
        <taxon>rosids</taxon>
        <taxon>fabids</taxon>
        <taxon>Fabales</taxon>
        <taxon>Fabaceae</taxon>
        <taxon>Papilionoideae</taxon>
        <taxon>50 kb inversion clade</taxon>
        <taxon>dalbergioids sensu lato</taxon>
        <taxon>Dalbergieae</taxon>
        <taxon>Pterocarpus clade</taxon>
        <taxon>Stylosanthes</taxon>
    </lineage>
</organism>
<dbReference type="EMBL" id="JASCZI010060784">
    <property type="protein sequence ID" value="MED6135978.1"/>
    <property type="molecule type" value="Genomic_DNA"/>
</dbReference>
<name>A0ABU6SJ01_9FABA</name>
<evidence type="ECO:0000313" key="1">
    <source>
        <dbReference type="EMBL" id="MED6135978.1"/>
    </source>
</evidence>
<protein>
    <submittedName>
        <fullName evidence="1">Uncharacterized protein</fullName>
    </submittedName>
</protein>
<evidence type="ECO:0000313" key="2">
    <source>
        <dbReference type="Proteomes" id="UP001341840"/>
    </source>
</evidence>